<accession>A0A2P6V1J3</accession>
<protein>
    <recommendedName>
        <fullName evidence="3">ribonuclease H</fullName>
        <ecNumber evidence="3">3.1.26.4</ecNumber>
    </recommendedName>
</protein>
<dbReference type="Gene3D" id="3.30.420.10">
    <property type="entry name" value="Ribonuclease H-like superfamily/Ribonuclease H"/>
    <property type="match status" value="1"/>
</dbReference>
<evidence type="ECO:0000313" key="11">
    <source>
        <dbReference type="EMBL" id="PSC67966.1"/>
    </source>
</evidence>
<dbReference type="InterPro" id="IPR002156">
    <property type="entry name" value="RNaseH_domain"/>
</dbReference>
<dbReference type="AlphaFoldDB" id="A0A2P6V1J3"/>
<comment type="caution">
    <text evidence="11">The sequence shown here is derived from an EMBL/GenBank/DDBJ whole genome shotgun (WGS) entry which is preliminary data.</text>
</comment>
<dbReference type="Proteomes" id="UP000239649">
    <property type="component" value="Unassembled WGS sequence"/>
</dbReference>
<feature type="region of interest" description="Disordered" evidence="9">
    <location>
        <begin position="318"/>
        <end position="363"/>
    </location>
</feature>
<evidence type="ECO:0000256" key="4">
    <source>
        <dbReference type="ARBA" id="ARBA00022722"/>
    </source>
</evidence>
<evidence type="ECO:0000256" key="8">
    <source>
        <dbReference type="ARBA" id="ARBA00022842"/>
    </source>
</evidence>
<dbReference type="SUPFAM" id="SSF55658">
    <property type="entry name" value="L9 N-domain-like"/>
    <property type="match status" value="1"/>
</dbReference>
<evidence type="ECO:0000256" key="9">
    <source>
        <dbReference type="SAM" id="MobiDB-lite"/>
    </source>
</evidence>
<dbReference type="CDD" id="cd09279">
    <property type="entry name" value="RNase_HI_like"/>
    <property type="match status" value="1"/>
</dbReference>
<dbReference type="InterPro" id="IPR012337">
    <property type="entry name" value="RNaseH-like_sf"/>
</dbReference>
<feature type="domain" description="RNase H type-1" evidence="10">
    <location>
        <begin position="161"/>
        <end position="294"/>
    </location>
</feature>
<evidence type="ECO:0000313" key="12">
    <source>
        <dbReference type="Proteomes" id="UP000239649"/>
    </source>
</evidence>
<sequence length="363" mass="37021">MLLRASLRALHISAAAGGPARASAAPTAALAMGKKSHYAVAVGRKTGLFTSWDECRQHVQGFAGSTFKGFASEQEARAYLAQHGVTAPPPLARNGEADAAAAAAATAGGRSRGAAAAAALAEPTLKRRAPGSRTQRASAAAAAAATGVRFGVTVRPTSAANGPVFRLEFDGASKQNPGPAGFGAVIYEEAEGEEVHRLCQYMGDLCTNNQAEYAGLIAGLAAALELGCRQVKVQGDSTLIVQQVLGNWQVKNEGLRPYHAAAVALARRFAGFEAKQVPRAQNAVADALSNQAIDEFRSGANRTVWSLADVAAAAAAEAAETGAGGRGGGGAAVPQHAEDEEGEEEAAAAAAQTEERAKRARLS</sequence>
<evidence type="ECO:0000256" key="7">
    <source>
        <dbReference type="ARBA" id="ARBA00022801"/>
    </source>
</evidence>
<keyword evidence="12" id="KW-1185">Reference proteome</keyword>
<gene>
    <name evidence="11" type="ORF">C2E20_8372</name>
</gene>
<keyword evidence="5" id="KW-0479">Metal-binding</keyword>
<dbReference type="InterPro" id="IPR037056">
    <property type="entry name" value="RNase_H1_N_sf"/>
</dbReference>
<dbReference type="GO" id="GO:0004523">
    <property type="term" value="F:RNA-DNA hybrid ribonuclease activity"/>
    <property type="evidence" value="ECO:0007669"/>
    <property type="project" value="UniProtKB-EC"/>
</dbReference>
<feature type="compositionally biased region" description="Gly residues" evidence="9">
    <location>
        <begin position="322"/>
        <end position="331"/>
    </location>
</feature>
<organism evidence="11 12">
    <name type="scientific">Micractinium conductrix</name>
    <dbReference type="NCBI Taxonomy" id="554055"/>
    <lineage>
        <taxon>Eukaryota</taxon>
        <taxon>Viridiplantae</taxon>
        <taxon>Chlorophyta</taxon>
        <taxon>core chlorophytes</taxon>
        <taxon>Trebouxiophyceae</taxon>
        <taxon>Chlorellales</taxon>
        <taxon>Chlorellaceae</taxon>
        <taxon>Chlorella clade</taxon>
        <taxon>Micractinium</taxon>
    </lineage>
</organism>
<dbReference type="Pfam" id="PF01693">
    <property type="entry name" value="Cauli_VI"/>
    <property type="match status" value="1"/>
</dbReference>
<dbReference type="PANTHER" id="PTHR48475:SF1">
    <property type="entry name" value="RNASE H TYPE-1 DOMAIN-CONTAINING PROTEIN"/>
    <property type="match status" value="1"/>
</dbReference>
<name>A0A2P6V1J3_9CHLO</name>
<dbReference type="GO" id="GO:0046872">
    <property type="term" value="F:metal ion binding"/>
    <property type="evidence" value="ECO:0007669"/>
    <property type="project" value="UniProtKB-KW"/>
</dbReference>
<reference evidence="11 12" key="1">
    <citation type="journal article" date="2018" name="Plant J.">
        <title>Genome sequences of Chlorella sorokiniana UTEX 1602 and Micractinium conductrix SAG 241.80: implications to maltose excretion by a green alga.</title>
        <authorList>
            <person name="Arriola M.B."/>
            <person name="Velmurugan N."/>
            <person name="Zhang Y."/>
            <person name="Plunkett M.H."/>
            <person name="Hondzo H."/>
            <person name="Barney B.M."/>
        </authorList>
    </citation>
    <scope>NUCLEOTIDE SEQUENCE [LARGE SCALE GENOMIC DNA]</scope>
    <source>
        <strain evidence="11 12">SAG 241.80</strain>
    </source>
</reference>
<dbReference type="PANTHER" id="PTHR48475">
    <property type="entry name" value="RIBONUCLEASE H"/>
    <property type="match status" value="1"/>
</dbReference>
<keyword evidence="6" id="KW-0255">Endonuclease</keyword>
<keyword evidence="4" id="KW-0540">Nuclease</keyword>
<dbReference type="FunFam" id="3.40.970.10:FF:000001">
    <property type="entry name" value="Ribonuclease H1"/>
    <property type="match status" value="1"/>
</dbReference>
<dbReference type="STRING" id="554055.A0A2P6V1J3"/>
<evidence type="ECO:0000256" key="6">
    <source>
        <dbReference type="ARBA" id="ARBA00022759"/>
    </source>
</evidence>
<comment type="similarity">
    <text evidence="2">Belongs to the RNase H family.</text>
</comment>
<dbReference type="EMBL" id="LHPF02000044">
    <property type="protein sequence ID" value="PSC67966.1"/>
    <property type="molecule type" value="Genomic_DNA"/>
</dbReference>
<evidence type="ECO:0000259" key="10">
    <source>
        <dbReference type="PROSITE" id="PS50879"/>
    </source>
</evidence>
<evidence type="ECO:0000256" key="1">
    <source>
        <dbReference type="ARBA" id="ARBA00001946"/>
    </source>
</evidence>
<evidence type="ECO:0000256" key="5">
    <source>
        <dbReference type="ARBA" id="ARBA00022723"/>
    </source>
</evidence>
<dbReference type="InterPro" id="IPR011320">
    <property type="entry name" value="RNase_H1_N"/>
</dbReference>
<dbReference type="OrthoDB" id="514193at2759"/>
<dbReference type="Pfam" id="PF13456">
    <property type="entry name" value="RVT_3"/>
    <property type="match status" value="1"/>
</dbReference>
<dbReference type="PROSITE" id="PS50879">
    <property type="entry name" value="RNASE_H_1"/>
    <property type="match status" value="1"/>
</dbReference>
<comment type="cofactor">
    <cofactor evidence="1">
        <name>Mg(2+)</name>
        <dbReference type="ChEBI" id="CHEBI:18420"/>
    </cofactor>
</comment>
<keyword evidence="7" id="KW-0378">Hydrolase</keyword>
<dbReference type="EC" id="3.1.26.4" evidence="3"/>
<proteinExistence type="inferred from homology"/>
<dbReference type="Gene3D" id="3.40.970.10">
    <property type="entry name" value="Ribonuclease H1, N-terminal domain"/>
    <property type="match status" value="1"/>
</dbReference>
<evidence type="ECO:0000256" key="2">
    <source>
        <dbReference type="ARBA" id="ARBA00005300"/>
    </source>
</evidence>
<keyword evidence="8" id="KW-0460">Magnesium</keyword>
<dbReference type="SUPFAM" id="SSF53098">
    <property type="entry name" value="Ribonuclease H-like"/>
    <property type="match status" value="1"/>
</dbReference>
<dbReference type="GO" id="GO:0003676">
    <property type="term" value="F:nucleic acid binding"/>
    <property type="evidence" value="ECO:0007669"/>
    <property type="project" value="InterPro"/>
</dbReference>
<dbReference type="InterPro" id="IPR009027">
    <property type="entry name" value="Ribosomal_bL9/RNase_H1_N"/>
</dbReference>
<evidence type="ECO:0000256" key="3">
    <source>
        <dbReference type="ARBA" id="ARBA00012180"/>
    </source>
</evidence>
<dbReference type="InterPro" id="IPR036397">
    <property type="entry name" value="RNaseH_sf"/>
</dbReference>